<reference evidence="2 3" key="1">
    <citation type="journal article" date="2018" name="Front. Plant Sci.">
        <title>Red Clover (Trifolium pratense) and Zigzag Clover (T. medium) - A Picture of Genomic Similarities and Differences.</title>
        <authorList>
            <person name="Dluhosova J."/>
            <person name="Istvanek J."/>
            <person name="Nedelnik J."/>
            <person name="Repkova J."/>
        </authorList>
    </citation>
    <scope>NUCLEOTIDE SEQUENCE [LARGE SCALE GENOMIC DNA]</scope>
    <source>
        <strain evidence="3">cv. 10/8</strain>
        <tissue evidence="2">Leaf</tissue>
    </source>
</reference>
<comment type="caution">
    <text evidence="2">The sequence shown here is derived from an EMBL/GenBank/DDBJ whole genome shotgun (WGS) entry which is preliminary data.</text>
</comment>
<sequence length="38" mass="4401">DDNDLDNDENARRRRDETARKRRPVTDGEGEGGGRWNT</sequence>
<evidence type="ECO:0000313" key="3">
    <source>
        <dbReference type="Proteomes" id="UP000265520"/>
    </source>
</evidence>
<accession>A0A392PY07</accession>
<evidence type="ECO:0000313" key="2">
    <source>
        <dbReference type="EMBL" id="MCI16951.1"/>
    </source>
</evidence>
<name>A0A392PY07_9FABA</name>
<feature type="compositionally biased region" description="Basic and acidic residues" evidence="1">
    <location>
        <begin position="9"/>
        <end position="19"/>
    </location>
</feature>
<feature type="region of interest" description="Disordered" evidence="1">
    <location>
        <begin position="1"/>
        <end position="38"/>
    </location>
</feature>
<dbReference type="Proteomes" id="UP000265520">
    <property type="component" value="Unassembled WGS sequence"/>
</dbReference>
<evidence type="ECO:0000256" key="1">
    <source>
        <dbReference type="SAM" id="MobiDB-lite"/>
    </source>
</evidence>
<organism evidence="2 3">
    <name type="scientific">Trifolium medium</name>
    <dbReference type="NCBI Taxonomy" id="97028"/>
    <lineage>
        <taxon>Eukaryota</taxon>
        <taxon>Viridiplantae</taxon>
        <taxon>Streptophyta</taxon>
        <taxon>Embryophyta</taxon>
        <taxon>Tracheophyta</taxon>
        <taxon>Spermatophyta</taxon>
        <taxon>Magnoliopsida</taxon>
        <taxon>eudicotyledons</taxon>
        <taxon>Gunneridae</taxon>
        <taxon>Pentapetalae</taxon>
        <taxon>rosids</taxon>
        <taxon>fabids</taxon>
        <taxon>Fabales</taxon>
        <taxon>Fabaceae</taxon>
        <taxon>Papilionoideae</taxon>
        <taxon>50 kb inversion clade</taxon>
        <taxon>NPAAA clade</taxon>
        <taxon>Hologalegina</taxon>
        <taxon>IRL clade</taxon>
        <taxon>Trifolieae</taxon>
        <taxon>Trifolium</taxon>
    </lineage>
</organism>
<proteinExistence type="predicted"/>
<feature type="non-terminal residue" evidence="2">
    <location>
        <position position="1"/>
    </location>
</feature>
<dbReference type="AlphaFoldDB" id="A0A392PY07"/>
<dbReference type="EMBL" id="LXQA010103146">
    <property type="protein sequence ID" value="MCI16951.1"/>
    <property type="molecule type" value="Genomic_DNA"/>
</dbReference>
<protein>
    <submittedName>
        <fullName evidence="2">Uncharacterized protein</fullName>
    </submittedName>
</protein>
<keyword evidence="3" id="KW-1185">Reference proteome</keyword>